<keyword evidence="4" id="KW-1185">Reference proteome</keyword>
<reference evidence="3" key="1">
    <citation type="submission" date="2021-01" db="UniProtKB">
        <authorList>
            <consortium name="EnsemblPlants"/>
        </authorList>
    </citation>
    <scope>IDENTIFICATION</scope>
</reference>
<evidence type="ECO:0000313" key="4">
    <source>
        <dbReference type="Proteomes" id="UP000594263"/>
    </source>
</evidence>
<comment type="similarity">
    <text evidence="1">Belongs to the TSR2 family.</text>
</comment>
<dbReference type="Pfam" id="PF10273">
    <property type="entry name" value="WGG"/>
    <property type="match status" value="1"/>
</dbReference>
<name>A0A7N0ZU78_KALFE</name>
<dbReference type="OMA" id="MAVKNQW"/>
<dbReference type="PANTHER" id="PTHR21250">
    <property type="entry name" value="PRE-RRNA-PROCESSING PROTEIN TSR2 HOMOLOG"/>
    <property type="match status" value="1"/>
</dbReference>
<dbReference type="GO" id="GO:0006364">
    <property type="term" value="P:rRNA processing"/>
    <property type="evidence" value="ECO:0007669"/>
    <property type="project" value="UniProtKB-KW"/>
</dbReference>
<dbReference type="Proteomes" id="UP000594263">
    <property type="component" value="Unplaced"/>
</dbReference>
<dbReference type="AlphaFoldDB" id="A0A7N0ZU78"/>
<evidence type="ECO:0000313" key="3">
    <source>
        <dbReference type="EnsemblPlants" id="Kaladp0034s0209.1.v1.1"/>
    </source>
</evidence>
<keyword evidence="2" id="KW-0698">rRNA processing</keyword>
<dbReference type="InterPro" id="IPR019398">
    <property type="entry name" value="Pre-rRNA_process_TSR2"/>
</dbReference>
<accession>A0A7N0ZU78</accession>
<dbReference type="EnsemblPlants" id="Kaladp0034s0209.1.v1.1">
    <property type="protein sequence ID" value="Kaladp0034s0209.1.v1.1"/>
    <property type="gene ID" value="Kaladp0034s0209.v1.1"/>
</dbReference>
<proteinExistence type="inferred from homology"/>
<sequence>MADVSPRIMKLDAATASSESISPARLRDGIDLVLSRWFGLQMAIENRWGGKDSPQKSRRFAADIFSLFSRSNGAPIWTEDLENFLNEYMPLTFNTEIEDGSIEEVAEQLLVIHEEYLQCEASLHVRSGRNI</sequence>
<evidence type="ECO:0000256" key="1">
    <source>
        <dbReference type="ARBA" id="ARBA00006524"/>
    </source>
</evidence>
<dbReference type="Gramene" id="Kaladp0034s0209.1.v1.1">
    <property type="protein sequence ID" value="Kaladp0034s0209.1.v1.1"/>
    <property type="gene ID" value="Kaladp0034s0209.v1.1"/>
</dbReference>
<protein>
    <recommendedName>
        <fullName evidence="5">Pre-rRNA-processing protein TSR2</fullName>
    </recommendedName>
</protein>
<organism evidence="3 4">
    <name type="scientific">Kalanchoe fedtschenkoi</name>
    <name type="common">Lavender scallops</name>
    <name type="synonym">South American air plant</name>
    <dbReference type="NCBI Taxonomy" id="63787"/>
    <lineage>
        <taxon>Eukaryota</taxon>
        <taxon>Viridiplantae</taxon>
        <taxon>Streptophyta</taxon>
        <taxon>Embryophyta</taxon>
        <taxon>Tracheophyta</taxon>
        <taxon>Spermatophyta</taxon>
        <taxon>Magnoliopsida</taxon>
        <taxon>eudicotyledons</taxon>
        <taxon>Gunneridae</taxon>
        <taxon>Pentapetalae</taxon>
        <taxon>Saxifragales</taxon>
        <taxon>Crassulaceae</taxon>
        <taxon>Kalanchoe</taxon>
    </lineage>
</organism>
<evidence type="ECO:0000256" key="2">
    <source>
        <dbReference type="ARBA" id="ARBA00022552"/>
    </source>
</evidence>
<evidence type="ECO:0008006" key="5">
    <source>
        <dbReference type="Google" id="ProtNLM"/>
    </source>
</evidence>